<sequence length="101" mass="11417">MRRAVSLATEEGFSKIEVVSDCLSLVQRINSQVQERSYVGVVVQDIRTIASAFAEFSVSHVRRHCNESAHILARSAEFFISSIFINFTSDCIRKTLCNYLL</sequence>
<dbReference type="Proteomes" id="UP001732700">
    <property type="component" value="Chromosome 4C"/>
</dbReference>
<reference evidence="1" key="2">
    <citation type="submission" date="2025-09" db="UniProtKB">
        <authorList>
            <consortium name="EnsemblPlants"/>
        </authorList>
    </citation>
    <scope>IDENTIFICATION</scope>
</reference>
<keyword evidence="2" id="KW-1185">Reference proteome</keyword>
<reference evidence="1" key="1">
    <citation type="submission" date="2021-05" db="EMBL/GenBank/DDBJ databases">
        <authorList>
            <person name="Scholz U."/>
            <person name="Mascher M."/>
            <person name="Fiebig A."/>
        </authorList>
    </citation>
    <scope>NUCLEOTIDE SEQUENCE [LARGE SCALE GENOMIC DNA]</scope>
</reference>
<organism evidence="1 2">
    <name type="scientific">Avena sativa</name>
    <name type="common">Oat</name>
    <dbReference type="NCBI Taxonomy" id="4498"/>
    <lineage>
        <taxon>Eukaryota</taxon>
        <taxon>Viridiplantae</taxon>
        <taxon>Streptophyta</taxon>
        <taxon>Embryophyta</taxon>
        <taxon>Tracheophyta</taxon>
        <taxon>Spermatophyta</taxon>
        <taxon>Magnoliopsida</taxon>
        <taxon>Liliopsida</taxon>
        <taxon>Poales</taxon>
        <taxon>Poaceae</taxon>
        <taxon>BOP clade</taxon>
        <taxon>Pooideae</taxon>
        <taxon>Poodae</taxon>
        <taxon>Poeae</taxon>
        <taxon>Poeae Chloroplast Group 1 (Aveneae type)</taxon>
        <taxon>Aveninae</taxon>
        <taxon>Avena</taxon>
    </lineage>
</organism>
<name>A0ACD5WXJ3_AVESA</name>
<protein>
    <submittedName>
        <fullName evidence="1">Uncharacterized protein</fullName>
    </submittedName>
</protein>
<proteinExistence type="predicted"/>
<dbReference type="EnsemblPlants" id="AVESA.00010b.r2.4CG1315310.1">
    <property type="protein sequence ID" value="AVESA.00010b.r2.4CG1315310.1.CDS.1"/>
    <property type="gene ID" value="AVESA.00010b.r2.4CG1315310"/>
</dbReference>
<evidence type="ECO:0000313" key="2">
    <source>
        <dbReference type="Proteomes" id="UP001732700"/>
    </source>
</evidence>
<evidence type="ECO:0000313" key="1">
    <source>
        <dbReference type="EnsemblPlants" id="AVESA.00010b.r2.4CG1315310.1.CDS.1"/>
    </source>
</evidence>
<accession>A0ACD5WXJ3</accession>